<proteinExistence type="predicted"/>
<dbReference type="AlphaFoldDB" id="A0A9D4R640"/>
<sequence>MQQAVERFLKVDKVVEYLTLALKVFLNDDSAVEDLFHCSESSIIFRQQFLGFTFQSV</sequence>
<keyword evidence="2" id="KW-1185">Reference proteome</keyword>
<gene>
    <name evidence="1" type="ORF">DPMN_098905</name>
</gene>
<organism evidence="1 2">
    <name type="scientific">Dreissena polymorpha</name>
    <name type="common">Zebra mussel</name>
    <name type="synonym">Mytilus polymorpha</name>
    <dbReference type="NCBI Taxonomy" id="45954"/>
    <lineage>
        <taxon>Eukaryota</taxon>
        <taxon>Metazoa</taxon>
        <taxon>Spiralia</taxon>
        <taxon>Lophotrochozoa</taxon>
        <taxon>Mollusca</taxon>
        <taxon>Bivalvia</taxon>
        <taxon>Autobranchia</taxon>
        <taxon>Heteroconchia</taxon>
        <taxon>Euheterodonta</taxon>
        <taxon>Imparidentia</taxon>
        <taxon>Neoheterodontei</taxon>
        <taxon>Myida</taxon>
        <taxon>Dreissenoidea</taxon>
        <taxon>Dreissenidae</taxon>
        <taxon>Dreissena</taxon>
    </lineage>
</organism>
<comment type="caution">
    <text evidence="1">The sequence shown here is derived from an EMBL/GenBank/DDBJ whole genome shotgun (WGS) entry which is preliminary data.</text>
</comment>
<dbReference type="EMBL" id="JAIWYP010000003">
    <property type="protein sequence ID" value="KAH3856319.1"/>
    <property type="molecule type" value="Genomic_DNA"/>
</dbReference>
<evidence type="ECO:0000313" key="2">
    <source>
        <dbReference type="Proteomes" id="UP000828390"/>
    </source>
</evidence>
<reference evidence="1" key="1">
    <citation type="journal article" date="2019" name="bioRxiv">
        <title>The Genome of the Zebra Mussel, Dreissena polymorpha: A Resource for Invasive Species Research.</title>
        <authorList>
            <person name="McCartney M.A."/>
            <person name="Auch B."/>
            <person name="Kono T."/>
            <person name="Mallez S."/>
            <person name="Zhang Y."/>
            <person name="Obille A."/>
            <person name="Becker A."/>
            <person name="Abrahante J.E."/>
            <person name="Garbe J."/>
            <person name="Badalamenti J.P."/>
            <person name="Herman A."/>
            <person name="Mangelson H."/>
            <person name="Liachko I."/>
            <person name="Sullivan S."/>
            <person name="Sone E.D."/>
            <person name="Koren S."/>
            <person name="Silverstein K.A.T."/>
            <person name="Beckman K.B."/>
            <person name="Gohl D.M."/>
        </authorList>
    </citation>
    <scope>NUCLEOTIDE SEQUENCE</scope>
    <source>
        <strain evidence="1">Duluth1</strain>
        <tissue evidence="1">Whole animal</tissue>
    </source>
</reference>
<protein>
    <submittedName>
        <fullName evidence="1">Uncharacterized protein</fullName>
    </submittedName>
</protein>
<dbReference type="Proteomes" id="UP000828390">
    <property type="component" value="Unassembled WGS sequence"/>
</dbReference>
<name>A0A9D4R640_DREPO</name>
<accession>A0A9D4R640</accession>
<reference evidence="1" key="2">
    <citation type="submission" date="2020-11" db="EMBL/GenBank/DDBJ databases">
        <authorList>
            <person name="McCartney M.A."/>
            <person name="Auch B."/>
            <person name="Kono T."/>
            <person name="Mallez S."/>
            <person name="Becker A."/>
            <person name="Gohl D.M."/>
            <person name="Silverstein K.A.T."/>
            <person name="Koren S."/>
            <person name="Bechman K.B."/>
            <person name="Herman A."/>
            <person name="Abrahante J.E."/>
            <person name="Garbe J."/>
        </authorList>
    </citation>
    <scope>NUCLEOTIDE SEQUENCE</scope>
    <source>
        <strain evidence="1">Duluth1</strain>
        <tissue evidence="1">Whole animal</tissue>
    </source>
</reference>
<evidence type="ECO:0000313" key="1">
    <source>
        <dbReference type="EMBL" id="KAH3856319.1"/>
    </source>
</evidence>